<comment type="pathway">
    <text evidence="1 11">Pyrimidine metabolism; UMP biosynthesis via de novo pathway; (S)-dihydroorotate from bicarbonate: step 1/3.</text>
</comment>
<dbReference type="KEGG" id="ckl:CKL_0649"/>
<evidence type="ECO:0000256" key="11">
    <source>
        <dbReference type="HAMAP-Rule" id="MF_01209"/>
    </source>
</evidence>
<comment type="function">
    <text evidence="11">Small subunit of the glutamine-dependent carbamoyl phosphate synthetase (CPSase). CPSase catalyzes the formation of carbamoyl phosphate from the ammonia moiety of glutamine, carbonate, and phosphate donated by ATP, constituting the first step of 2 biosynthetic pathways, one leading to arginine and/or urea and the other to pyrimidine nucleotides. The small subunit (glutamine amidotransferase) binds and cleaves glutamine to supply the large subunit with the substrate ammonia.</text>
</comment>
<dbReference type="GO" id="GO:0006541">
    <property type="term" value="P:glutamine metabolic process"/>
    <property type="evidence" value="ECO:0007669"/>
    <property type="project" value="InterPro"/>
</dbReference>
<dbReference type="GO" id="GO:0006526">
    <property type="term" value="P:L-arginine biosynthetic process"/>
    <property type="evidence" value="ECO:0007669"/>
    <property type="project" value="UniProtKB-UniRule"/>
</dbReference>
<dbReference type="GO" id="GO:0044205">
    <property type="term" value="P:'de novo' UMP biosynthetic process"/>
    <property type="evidence" value="ECO:0007669"/>
    <property type="project" value="UniProtKB-UniRule"/>
</dbReference>
<dbReference type="NCBIfam" id="TIGR01368">
    <property type="entry name" value="CPSaseIIsmall"/>
    <property type="match status" value="1"/>
</dbReference>
<dbReference type="GO" id="GO:0005524">
    <property type="term" value="F:ATP binding"/>
    <property type="evidence" value="ECO:0007669"/>
    <property type="project" value="UniProtKB-UniRule"/>
</dbReference>
<dbReference type="Gene3D" id="3.50.30.20">
    <property type="entry name" value="Carbamoyl-phosphate synthase small subunit, N-terminal domain"/>
    <property type="match status" value="1"/>
</dbReference>
<dbReference type="PANTHER" id="PTHR43418:SF7">
    <property type="entry name" value="CARBAMOYL-PHOSPHATE SYNTHASE SMALL CHAIN"/>
    <property type="match status" value="1"/>
</dbReference>
<evidence type="ECO:0000256" key="8">
    <source>
        <dbReference type="ARBA" id="ARBA00022975"/>
    </source>
</evidence>
<keyword evidence="14" id="KW-1185">Reference proteome</keyword>
<dbReference type="Pfam" id="PF00988">
    <property type="entry name" value="CPSase_sm_chain"/>
    <property type="match status" value="1"/>
</dbReference>
<keyword evidence="7 11" id="KW-0315">Glutamine amidotransferase</keyword>
<dbReference type="Proteomes" id="UP000002411">
    <property type="component" value="Chromosome"/>
</dbReference>
<dbReference type="SUPFAM" id="SSF52317">
    <property type="entry name" value="Class I glutamine amidotransferase-like"/>
    <property type="match status" value="1"/>
</dbReference>
<dbReference type="PRINTS" id="PR00097">
    <property type="entry name" value="ANTSNTHASEII"/>
</dbReference>
<feature type="binding site" evidence="11">
    <location>
        <position position="289"/>
    </location>
    <ligand>
        <name>L-glutamine</name>
        <dbReference type="ChEBI" id="CHEBI:58359"/>
    </ligand>
</feature>
<evidence type="ECO:0000313" key="13">
    <source>
        <dbReference type="EMBL" id="EDK32703.1"/>
    </source>
</evidence>
<feature type="binding site" evidence="11">
    <location>
        <position position="220"/>
    </location>
    <ligand>
        <name>L-glutamine</name>
        <dbReference type="ChEBI" id="CHEBI:58359"/>
    </ligand>
</feature>
<dbReference type="InterPro" id="IPR017926">
    <property type="entry name" value="GATASE"/>
</dbReference>
<dbReference type="CDD" id="cd01744">
    <property type="entry name" value="GATase1_CPSase"/>
    <property type="match status" value="1"/>
</dbReference>
<comment type="catalytic activity">
    <reaction evidence="9 11">
        <text>hydrogencarbonate + L-glutamine + 2 ATP + H2O = carbamoyl phosphate + L-glutamate + 2 ADP + phosphate + 2 H(+)</text>
        <dbReference type="Rhea" id="RHEA:18633"/>
        <dbReference type="ChEBI" id="CHEBI:15377"/>
        <dbReference type="ChEBI" id="CHEBI:15378"/>
        <dbReference type="ChEBI" id="CHEBI:17544"/>
        <dbReference type="ChEBI" id="CHEBI:29985"/>
        <dbReference type="ChEBI" id="CHEBI:30616"/>
        <dbReference type="ChEBI" id="CHEBI:43474"/>
        <dbReference type="ChEBI" id="CHEBI:58228"/>
        <dbReference type="ChEBI" id="CHEBI:58359"/>
        <dbReference type="ChEBI" id="CHEBI:456216"/>
        <dbReference type="EC" id="6.3.5.5"/>
    </reaction>
</comment>
<comment type="pathway">
    <text evidence="2 11">Amino-acid biosynthesis; L-arginine biosynthesis; carbamoyl phosphate from bicarbonate: step 1/1.</text>
</comment>
<evidence type="ECO:0000256" key="3">
    <source>
        <dbReference type="ARBA" id="ARBA00007800"/>
    </source>
</evidence>
<dbReference type="UniPathway" id="UPA00070">
    <property type="reaction ID" value="UER00115"/>
</dbReference>
<dbReference type="SMART" id="SM01097">
    <property type="entry name" value="CPSase_sm_chain"/>
    <property type="match status" value="1"/>
</dbReference>
<dbReference type="Gene3D" id="3.40.50.880">
    <property type="match status" value="1"/>
</dbReference>
<accession>A5N5X2</accession>
<evidence type="ECO:0000256" key="7">
    <source>
        <dbReference type="ARBA" id="ARBA00022962"/>
    </source>
</evidence>
<dbReference type="GO" id="GO:0004088">
    <property type="term" value="F:carbamoyl-phosphate synthase (glutamine-hydrolyzing) activity"/>
    <property type="evidence" value="ECO:0007669"/>
    <property type="project" value="UniProtKB-UniRule"/>
</dbReference>
<dbReference type="UniPathway" id="UPA00068">
    <property type="reaction ID" value="UER00171"/>
</dbReference>
<dbReference type="InterPro" id="IPR036480">
    <property type="entry name" value="CarbP_synth_ssu_N_sf"/>
</dbReference>
<sequence>MKAKLILENGHVFQGEAFGYLNDSIGEVVFNTGMTGYQEILTDPSYYGQIVTMTYPLIGNYGVNLEDVESDNPKVKGFIVKESCNYSSNFRAELELEDYLKINKIIGLSGIDTRALTKMLRADGTMKGIITVKNVNFSTVKDTIQCFSNENAVKRVSTNEIYTLGKGKKHVAILDFGIKKSIIEEFLNRGYKVTVFPSDCNAEDILKQNPDLIFLSNGPGDPCDLKLEIENIKKLIGKKPITGICLGHQLLALALGGSTAKLKFGHRGCNHPVRNLESGRVHITSQNHGYYVDKLPDEMELTHVSLNDGTIEGMKHKKLPIFSIQFHPEACPGPSDNNYIFDEFNKYSL</sequence>
<name>A5N5X2_CLOK5</name>
<feature type="binding site" evidence="11">
    <location>
        <position position="290"/>
    </location>
    <ligand>
        <name>L-glutamine</name>
        <dbReference type="ChEBI" id="CHEBI:58359"/>
    </ligand>
</feature>
<evidence type="ECO:0000259" key="12">
    <source>
        <dbReference type="SMART" id="SM01097"/>
    </source>
</evidence>
<dbReference type="HAMAP" id="MF_01209">
    <property type="entry name" value="CPSase_S_chain"/>
    <property type="match status" value="1"/>
</dbReference>
<dbReference type="InterPro" id="IPR029062">
    <property type="entry name" value="Class_I_gatase-like"/>
</dbReference>
<keyword evidence="6 11" id="KW-0067">ATP-binding</keyword>
<evidence type="ECO:0000256" key="2">
    <source>
        <dbReference type="ARBA" id="ARBA00005077"/>
    </source>
</evidence>
<proteinExistence type="inferred from homology"/>
<protein>
    <recommendedName>
        <fullName evidence="11">Carbamoyl phosphate synthase small chain</fullName>
        <ecNumber evidence="11">6.3.5.5</ecNumber>
    </recommendedName>
    <alternativeName>
        <fullName evidence="11">Carbamoyl phosphate synthetase glutamine chain</fullName>
    </alternativeName>
</protein>
<keyword evidence="11" id="KW-0028">Amino-acid biosynthesis</keyword>
<keyword evidence="5 11" id="KW-0547">Nucleotide-binding</keyword>
<dbReference type="RefSeq" id="WP_011989218.1">
    <property type="nucleotide sequence ID" value="NC_009706.1"/>
</dbReference>
<dbReference type="AlphaFoldDB" id="A5N5X2"/>
<evidence type="ECO:0000256" key="1">
    <source>
        <dbReference type="ARBA" id="ARBA00004812"/>
    </source>
</evidence>
<keyword evidence="11" id="KW-0055">Arginine biosynthesis</keyword>
<dbReference type="PANTHER" id="PTHR43418">
    <property type="entry name" value="MULTIFUNCTIONAL TRYPTOPHAN BIOSYNTHESIS PROTEIN-RELATED"/>
    <property type="match status" value="1"/>
</dbReference>
<feature type="region of interest" description="CPSase" evidence="11">
    <location>
        <begin position="1"/>
        <end position="169"/>
    </location>
</feature>
<evidence type="ECO:0000256" key="10">
    <source>
        <dbReference type="ARBA" id="ARBA00049285"/>
    </source>
</evidence>
<feature type="binding site" evidence="11">
    <location>
        <position position="249"/>
    </location>
    <ligand>
        <name>L-glutamine</name>
        <dbReference type="ChEBI" id="CHEBI:58359"/>
    </ligand>
</feature>
<dbReference type="InterPro" id="IPR002474">
    <property type="entry name" value="CarbamoylP_synth_ssu_N"/>
</dbReference>
<keyword evidence="8 11" id="KW-0665">Pyrimidine biosynthesis</keyword>
<dbReference type="InterPro" id="IPR006274">
    <property type="entry name" value="CarbamoylP_synth_ssu"/>
</dbReference>
<dbReference type="PRINTS" id="PR00096">
    <property type="entry name" value="GATASE"/>
</dbReference>
<feature type="active site" evidence="11">
    <location>
        <position position="329"/>
    </location>
</feature>
<feature type="binding site" evidence="11">
    <location>
        <position position="218"/>
    </location>
    <ligand>
        <name>L-glutamine</name>
        <dbReference type="ChEBI" id="CHEBI:58359"/>
    </ligand>
</feature>
<keyword evidence="4 11" id="KW-0436">Ligase</keyword>
<gene>
    <name evidence="11" type="primary">carA</name>
    <name evidence="13" type="ordered locus">CKL_0649</name>
</gene>
<dbReference type="NCBIfam" id="NF009475">
    <property type="entry name" value="PRK12838.1"/>
    <property type="match status" value="1"/>
</dbReference>
<dbReference type="GO" id="GO:0006207">
    <property type="term" value="P:'de novo' pyrimidine nucleobase biosynthetic process"/>
    <property type="evidence" value="ECO:0007669"/>
    <property type="project" value="InterPro"/>
</dbReference>
<dbReference type="InterPro" id="IPR050472">
    <property type="entry name" value="Anth_synth/Amidotransfase"/>
</dbReference>
<feature type="active site" evidence="11">
    <location>
        <position position="327"/>
    </location>
</feature>
<comment type="catalytic activity">
    <reaction evidence="10 11">
        <text>L-glutamine + H2O = L-glutamate + NH4(+)</text>
        <dbReference type="Rhea" id="RHEA:15889"/>
        <dbReference type="ChEBI" id="CHEBI:15377"/>
        <dbReference type="ChEBI" id="CHEBI:28938"/>
        <dbReference type="ChEBI" id="CHEBI:29985"/>
        <dbReference type="ChEBI" id="CHEBI:58359"/>
    </reaction>
</comment>
<reference evidence="13 14" key="1">
    <citation type="journal article" date="2008" name="Proc. Natl. Acad. Sci. U.S.A.">
        <title>The genome of Clostridium kluyveri, a strict anaerobe with unique metabolic features.</title>
        <authorList>
            <person name="Seedorf H."/>
            <person name="Fricke W.F."/>
            <person name="Veith B."/>
            <person name="Brueggemann H."/>
            <person name="Liesegang H."/>
            <person name="Strittmatter A."/>
            <person name="Miethke M."/>
            <person name="Buckel W."/>
            <person name="Hinderberger J."/>
            <person name="Li F."/>
            <person name="Hagemeier C."/>
            <person name="Thauer R.K."/>
            <person name="Gottschalk G."/>
        </authorList>
    </citation>
    <scope>NUCLEOTIDE SEQUENCE [LARGE SCALE GENOMIC DNA]</scope>
    <source>
        <strain evidence="14">ATCC 8527 / DSM 555 / NCIMB 10680</strain>
    </source>
</reference>
<dbReference type="PROSITE" id="PS51273">
    <property type="entry name" value="GATASE_TYPE_1"/>
    <property type="match status" value="1"/>
</dbReference>
<evidence type="ECO:0000256" key="9">
    <source>
        <dbReference type="ARBA" id="ARBA00048816"/>
    </source>
</evidence>
<dbReference type="GO" id="GO:0004359">
    <property type="term" value="F:glutaminase activity"/>
    <property type="evidence" value="ECO:0007669"/>
    <property type="project" value="RHEA"/>
</dbReference>
<feature type="binding site" evidence="11">
    <location>
        <position position="246"/>
    </location>
    <ligand>
        <name>L-glutamine</name>
        <dbReference type="ChEBI" id="CHEBI:58359"/>
    </ligand>
</feature>
<feature type="binding site" evidence="11">
    <location>
        <position position="45"/>
    </location>
    <ligand>
        <name>L-glutamine</name>
        <dbReference type="ChEBI" id="CHEBI:58359"/>
    </ligand>
</feature>
<dbReference type="PRINTS" id="PR00099">
    <property type="entry name" value="CPSGATASE"/>
</dbReference>
<dbReference type="InterPro" id="IPR035686">
    <property type="entry name" value="CPSase_GATase1"/>
</dbReference>
<dbReference type="eggNOG" id="COG0505">
    <property type="taxonomic scope" value="Bacteria"/>
</dbReference>
<dbReference type="EC" id="6.3.5.5" evidence="11"/>
<evidence type="ECO:0000256" key="6">
    <source>
        <dbReference type="ARBA" id="ARBA00022840"/>
    </source>
</evidence>
<organism evidence="13 14">
    <name type="scientific">Clostridium kluyveri (strain ATCC 8527 / DSM 555 / NBRC 12016 / NCIMB 10680 / K1)</name>
    <dbReference type="NCBI Taxonomy" id="431943"/>
    <lineage>
        <taxon>Bacteria</taxon>
        <taxon>Bacillati</taxon>
        <taxon>Bacillota</taxon>
        <taxon>Clostridia</taxon>
        <taxon>Eubacteriales</taxon>
        <taxon>Clostridiaceae</taxon>
        <taxon>Clostridium</taxon>
    </lineage>
</organism>
<dbReference type="EMBL" id="CP000673">
    <property type="protein sequence ID" value="EDK32703.1"/>
    <property type="molecule type" value="Genomic_DNA"/>
</dbReference>
<dbReference type="Pfam" id="PF00117">
    <property type="entry name" value="GATase"/>
    <property type="match status" value="1"/>
</dbReference>
<feature type="binding site" evidence="11">
    <location>
        <position position="287"/>
    </location>
    <ligand>
        <name>L-glutamine</name>
        <dbReference type="ChEBI" id="CHEBI:58359"/>
    </ligand>
</feature>
<dbReference type="SUPFAM" id="SSF52021">
    <property type="entry name" value="Carbamoyl phosphate synthetase, small subunit N-terminal domain"/>
    <property type="match status" value="1"/>
</dbReference>
<evidence type="ECO:0000256" key="4">
    <source>
        <dbReference type="ARBA" id="ARBA00022598"/>
    </source>
</evidence>
<dbReference type="HOGENOM" id="CLU_035901_2_1_9"/>
<feature type="domain" description="Carbamoyl-phosphate synthase small subunit N-terminal" evidence="12">
    <location>
        <begin position="1"/>
        <end position="131"/>
    </location>
</feature>
<dbReference type="FunFam" id="3.50.30.20:FF:000001">
    <property type="entry name" value="Carbamoyl-phosphate synthase small chain"/>
    <property type="match status" value="1"/>
</dbReference>
<evidence type="ECO:0000313" key="14">
    <source>
        <dbReference type="Proteomes" id="UP000002411"/>
    </source>
</evidence>
<dbReference type="STRING" id="431943.CKL_0649"/>
<comment type="similarity">
    <text evidence="3 11">Belongs to the CarA family.</text>
</comment>
<feature type="active site" description="Nucleophile" evidence="11">
    <location>
        <position position="245"/>
    </location>
</feature>
<comment type="subunit">
    <text evidence="11">Composed of two chains; the small (or glutamine) chain promotes the hydrolysis of glutamine to ammonia, which is used by the large (or ammonia) chain to synthesize carbamoyl phosphate. Tetramer of heterodimers (alpha,beta)4.</text>
</comment>
<evidence type="ECO:0000256" key="5">
    <source>
        <dbReference type="ARBA" id="ARBA00022741"/>
    </source>
</evidence>